<proteinExistence type="predicted"/>
<keyword evidence="2" id="KW-0812">Transmembrane</keyword>
<evidence type="ECO:0008006" key="5">
    <source>
        <dbReference type="Google" id="ProtNLM"/>
    </source>
</evidence>
<dbReference type="RefSeq" id="WP_148075151.1">
    <property type="nucleotide sequence ID" value="NZ_CP042913.1"/>
</dbReference>
<dbReference type="OrthoDB" id="231913at2"/>
<feature type="region of interest" description="Disordered" evidence="1">
    <location>
        <begin position="496"/>
        <end position="519"/>
    </location>
</feature>
<dbReference type="KEGG" id="bgok:Pr1d_41860"/>
<evidence type="ECO:0000313" key="4">
    <source>
        <dbReference type="Proteomes" id="UP000323917"/>
    </source>
</evidence>
<feature type="compositionally biased region" description="Basic and acidic residues" evidence="1">
    <location>
        <begin position="505"/>
        <end position="519"/>
    </location>
</feature>
<evidence type="ECO:0000313" key="3">
    <source>
        <dbReference type="EMBL" id="QEG36849.1"/>
    </source>
</evidence>
<dbReference type="EMBL" id="CP042913">
    <property type="protein sequence ID" value="QEG36849.1"/>
    <property type="molecule type" value="Genomic_DNA"/>
</dbReference>
<protein>
    <recommendedName>
        <fullName evidence="5">Alpha/beta hydrolase family protein</fullName>
    </recommendedName>
</protein>
<dbReference type="Proteomes" id="UP000323917">
    <property type="component" value="Chromosome"/>
</dbReference>
<keyword evidence="2" id="KW-0472">Membrane</keyword>
<keyword evidence="2" id="KW-1133">Transmembrane helix</keyword>
<organism evidence="3 4">
    <name type="scientific">Bythopirellula goksoeyrii</name>
    <dbReference type="NCBI Taxonomy" id="1400387"/>
    <lineage>
        <taxon>Bacteria</taxon>
        <taxon>Pseudomonadati</taxon>
        <taxon>Planctomycetota</taxon>
        <taxon>Planctomycetia</taxon>
        <taxon>Pirellulales</taxon>
        <taxon>Lacipirellulaceae</taxon>
        <taxon>Bythopirellula</taxon>
    </lineage>
</organism>
<evidence type="ECO:0000256" key="2">
    <source>
        <dbReference type="SAM" id="Phobius"/>
    </source>
</evidence>
<gene>
    <name evidence="3" type="ORF">Pr1d_41860</name>
</gene>
<keyword evidence="4" id="KW-1185">Reference proteome</keyword>
<name>A0A5B9QG17_9BACT</name>
<dbReference type="AlphaFoldDB" id="A0A5B9QG17"/>
<dbReference type="Gene3D" id="3.40.50.1820">
    <property type="entry name" value="alpha/beta hydrolase"/>
    <property type="match status" value="1"/>
</dbReference>
<dbReference type="InterPro" id="IPR029058">
    <property type="entry name" value="AB_hydrolase_fold"/>
</dbReference>
<dbReference type="SUPFAM" id="SSF53474">
    <property type="entry name" value="alpha/beta-Hydrolases"/>
    <property type="match status" value="1"/>
</dbReference>
<sequence length="519" mass="58597">MLQLKETNSAETEELTILVHGTFAADKSNTGNKWWQSGSSHAVELQSRLPGHVRVAKDSEVFHWSGENGERARSKAAAQLLKHLQPLEKAKKPYHLVGHSHGGSVIWNTLRLATLTGHPLRNLRSWTTVGTPFLHQKGRGFWHLANLMCAVLGLLLLRPVFNAGHRFATLIWDAYSGEDAVLTLLPDEQLGYIAVIRAPFLAIGEWLGLSVERNAQGIHLGSFNPAGDLSFFEYLYSTREGIILVVLTSFCFYLCFHLAMMCFRPVLESLRVRADTRLERNAFRHYGSRWLGLWSPDDEAINGLRATLDLSCTFVKQLAPRERVYFTDNISILSRPYYWLLAPLFNRVFRPVFDSMVKGVVIRSAQGNDRPSAQVIAVLPTPVLKGHHAPALPEYLRRKILLESDRHAGRIVPRFRQLLGCPSFTSGLESFSTHLSGKELVHTSYLDHGEVLDLIALNIASETHVRNVPSLEKIEDSPLVRWFLDFKSPLAQRETQPDFDNVDFDSDRELFPSHRNEAA</sequence>
<feature type="transmembrane region" description="Helical" evidence="2">
    <location>
        <begin position="141"/>
        <end position="161"/>
    </location>
</feature>
<feature type="transmembrane region" description="Helical" evidence="2">
    <location>
        <begin position="241"/>
        <end position="263"/>
    </location>
</feature>
<evidence type="ECO:0000256" key="1">
    <source>
        <dbReference type="SAM" id="MobiDB-lite"/>
    </source>
</evidence>
<accession>A0A5B9QG17</accession>
<reference evidence="3 4" key="1">
    <citation type="submission" date="2019-08" db="EMBL/GenBank/DDBJ databases">
        <title>Deep-cultivation of Planctomycetes and their phenomic and genomic characterization uncovers novel biology.</title>
        <authorList>
            <person name="Wiegand S."/>
            <person name="Jogler M."/>
            <person name="Boedeker C."/>
            <person name="Pinto D."/>
            <person name="Vollmers J."/>
            <person name="Rivas-Marin E."/>
            <person name="Kohn T."/>
            <person name="Peeters S.H."/>
            <person name="Heuer A."/>
            <person name="Rast P."/>
            <person name="Oberbeckmann S."/>
            <person name="Bunk B."/>
            <person name="Jeske O."/>
            <person name="Meyerdierks A."/>
            <person name="Storesund J.E."/>
            <person name="Kallscheuer N."/>
            <person name="Luecker S."/>
            <person name="Lage O.M."/>
            <person name="Pohl T."/>
            <person name="Merkel B.J."/>
            <person name="Hornburger P."/>
            <person name="Mueller R.-W."/>
            <person name="Bruemmer F."/>
            <person name="Labrenz M."/>
            <person name="Spormann A.M."/>
            <person name="Op den Camp H."/>
            <person name="Overmann J."/>
            <person name="Amann R."/>
            <person name="Jetten M.S.M."/>
            <person name="Mascher T."/>
            <person name="Medema M.H."/>
            <person name="Devos D.P."/>
            <person name="Kaster A.-K."/>
            <person name="Ovreas L."/>
            <person name="Rohde M."/>
            <person name="Galperin M.Y."/>
            <person name="Jogler C."/>
        </authorList>
    </citation>
    <scope>NUCLEOTIDE SEQUENCE [LARGE SCALE GENOMIC DNA]</scope>
    <source>
        <strain evidence="3 4">Pr1d</strain>
    </source>
</reference>